<organism evidence="2 3">
    <name type="scientific">Algibacter pectinivorans</name>
    <dbReference type="NCBI Taxonomy" id="870482"/>
    <lineage>
        <taxon>Bacteria</taxon>
        <taxon>Pseudomonadati</taxon>
        <taxon>Bacteroidota</taxon>
        <taxon>Flavobacteriia</taxon>
        <taxon>Flavobacteriales</taxon>
        <taxon>Flavobacteriaceae</taxon>
        <taxon>Algibacter</taxon>
    </lineage>
</organism>
<proteinExistence type="predicted"/>
<accession>A0A1I1PQV8</accession>
<keyword evidence="1" id="KW-0732">Signal</keyword>
<dbReference type="RefSeq" id="WP_092851134.1">
    <property type="nucleotide sequence ID" value="NZ_FOMI01000004.1"/>
</dbReference>
<gene>
    <name evidence="2" type="ORF">SAMN04487987_104158</name>
</gene>
<evidence type="ECO:0000256" key="1">
    <source>
        <dbReference type="SAM" id="SignalP"/>
    </source>
</evidence>
<dbReference type="Proteomes" id="UP000199439">
    <property type="component" value="Unassembled WGS sequence"/>
</dbReference>
<keyword evidence="3" id="KW-1185">Reference proteome</keyword>
<feature type="signal peptide" evidence="1">
    <location>
        <begin position="1"/>
        <end position="20"/>
    </location>
</feature>
<dbReference type="EMBL" id="FOMI01000004">
    <property type="protein sequence ID" value="SFD12304.1"/>
    <property type="molecule type" value="Genomic_DNA"/>
</dbReference>
<dbReference type="AlphaFoldDB" id="A0A1I1PQV8"/>
<dbReference type="STRING" id="870482.SAMN04487987_104158"/>
<feature type="chain" id="PRO_5011761483" evidence="1">
    <location>
        <begin position="21"/>
        <end position="158"/>
    </location>
</feature>
<name>A0A1I1PQV8_9FLAO</name>
<protein>
    <submittedName>
        <fullName evidence="2">Uncharacterized protein</fullName>
    </submittedName>
</protein>
<reference evidence="3" key="1">
    <citation type="submission" date="2016-10" db="EMBL/GenBank/DDBJ databases">
        <authorList>
            <person name="Varghese N."/>
            <person name="Submissions S."/>
        </authorList>
    </citation>
    <scope>NUCLEOTIDE SEQUENCE [LARGE SCALE GENOMIC DNA]</scope>
    <source>
        <strain evidence="3">DSM 25730</strain>
    </source>
</reference>
<evidence type="ECO:0000313" key="3">
    <source>
        <dbReference type="Proteomes" id="UP000199439"/>
    </source>
</evidence>
<sequence length="158" mass="17998">MSKSLTLFLGFAFVLSTNYAQISAELNAVHTNYLAITNTIKVKTLASNLSFNSNKLINLLNKKFGLFNEASKGKLGVTYRWKHIDLKNTNTEDGSIIIYNSHSDKKQEHLNGKITYIKIPIINIYILDKHNKNILDSSKNETKMIKYFKKLINKASKN</sequence>
<dbReference type="OrthoDB" id="9931476at2"/>
<evidence type="ECO:0000313" key="2">
    <source>
        <dbReference type="EMBL" id="SFD12304.1"/>
    </source>
</evidence>